<gene>
    <name evidence="10" type="primary">pilD</name>
    <name evidence="10" type="ordered locus">CSE_10650</name>
</gene>
<dbReference type="EC" id="3.4.23.43" evidence="10"/>
<keyword evidence="4 7" id="KW-0812">Transmembrane</keyword>
<dbReference type="Gene3D" id="1.20.120.1220">
    <property type="match status" value="1"/>
</dbReference>
<dbReference type="RefSeq" id="WP_014453588.1">
    <property type="nucleotide sequence ID" value="NC_017096.1"/>
</dbReference>
<feature type="transmembrane region" description="Helical" evidence="7">
    <location>
        <begin position="104"/>
        <end position="126"/>
    </location>
</feature>
<evidence type="ECO:0000256" key="2">
    <source>
        <dbReference type="ARBA" id="ARBA00005801"/>
    </source>
</evidence>
<keyword evidence="3" id="KW-1003">Cell membrane</keyword>
<dbReference type="GO" id="GO:0032259">
    <property type="term" value="P:methylation"/>
    <property type="evidence" value="ECO:0007669"/>
    <property type="project" value="UniProtKB-KW"/>
</dbReference>
<dbReference type="PANTHER" id="PTHR30487:SF0">
    <property type="entry name" value="PREPILIN LEADER PEPTIDASE_N-METHYLTRANSFERASE-RELATED"/>
    <property type="match status" value="1"/>
</dbReference>
<dbReference type="Pfam" id="PF06750">
    <property type="entry name" value="A24_N_bact"/>
    <property type="match status" value="1"/>
</dbReference>
<dbReference type="PANTHER" id="PTHR30487">
    <property type="entry name" value="TYPE 4 PREPILIN-LIKE PROTEINS LEADER PEPTIDE-PROCESSING ENZYME"/>
    <property type="match status" value="1"/>
</dbReference>
<keyword evidence="6 7" id="KW-0472">Membrane</keyword>
<feature type="transmembrane region" description="Helical" evidence="7">
    <location>
        <begin position="13"/>
        <end position="35"/>
    </location>
</feature>
<dbReference type="InterPro" id="IPR000045">
    <property type="entry name" value="Prepilin_IV_endopep_pep"/>
</dbReference>
<feature type="transmembrane region" description="Helical" evidence="7">
    <location>
        <begin position="158"/>
        <end position="179"/>
    </location>
</feature>
<evidence type="ECO:0000256" key="4">
    <source>
        <dbReference type="ARBA" id="ARBA00022692"/>
    </source>
</evidence>
<dbReference type="GO" id="GO:0005886">
    <property type="term" value="C:plasma membrane"/>
    <property type="evidence" value="ECO:0007669"/>
    <property type="project" value="UniProtKB-SubCell"/>
</dbReference>
<evidence type="ECO:0000256" key="5">
    <source>
        <dbReference type="ARBA" id="ARBA00022989"/>
    </source>
</evidence>
<evidence type="ECO:0000256" key="1">
    <source>
        <dbReference type="ARBA" id="ARBA00004651"/>
    </source>
</evidence>
<dbReference type="InterPro" id="IPR010627">
    <property type="entry name" value="Prepilin_pept_A24_N"/>
</dbReference>
<organism evidence="10 11">
    <name type="scientific">Caldisericum exile (strain DSM 21853 / NBRC 104410 / AZM16c01)</name>
    <dbReference type="NCBI Taxonomy" id="511051"/>
    <lineage>
        <taxon>Bacteria</taxon>
        <taxon>Pseudomonadati</taxon>
        <taxon>Caldisericota/Cryosericota group</taxon>
        <taxon>Caldisericota</taxon>
        <taxon>Caldisericia</taxon>
        <taxon>Caldisericales</taxon>
        <taxon>Caldisericaceae</taxon>
        <taxon>Caldisericum</taxon>
    </lineage>
</organism>
<evidence type="ECO:0000259" key="9">
    <source>
        <dbReference type="Pfam" id="PF06750"/>
    </source>
</evidence>
<feature type="domain" description="Prepilin peptidase A24 N-terminal" evidence="9">
    <location>
        <begin position="21"/>
        <end position="104"/>
    </location>
</feature>
<keyword evidence="5 7" id="KW-1133">Transmembrane helix</keyword>
<keyword evidence="11" id="KW-1185">Reference proteome</keyword>
<keyword evidence="10" id="KW-0808">Transferase</keyword>
<reference evidence="10 11" key="1">
    <citation type="submission" date="2011-01" db="EMBL/GenBank/DDBJ databases">
        <title>Whole genome sequence of Caldisericum exile AZM16c01.</title>
        <authorList>
            <person name="Narita-Yamada S."/>
            <person name="Kawakoshi A."/>
            <person name="Nakamura S."/>
            <person name="Sasagawa M."/>
            <person name="Fukada J."/>
            <person name="Sekine M."/>
            <person name="Kato Y."/>
            <person name="Fukai R."/>
            <person name="Sasaki K."/>
            <person name="Hanamaki A."/>
            <person name="Narita H."/>
            <person name="Konno Y."/>
            <person name="Mori K."/>
            <person name="Yamazaki S."/>
            <person name="Suzuki K."/>
            <person name="Fujita N."/>
        </authorList>
    </citation>
    <scope>NUCLEOTIDE SEQUENCE [LARGE SCALE GENOMIC DNA]</scope>
    <source>
        <strain evidence="11">DSM 21853 / NBRC 104410 / AZM16c01</strain>
    </source>
</reference>
<evidence type="ECO:0000256" key="7">
    <source>
        <dbReference type="SAM" id="Phobius"/>
    </source>
</evidence>
<evidence type="ECO:0000259" key="8">
    <source>
        <dbReference type="Pfam" id="PF01478"/>
    </source>
</evidence>
<dbReference type="GO" id="GO:0004190">
    <property type="term" value="F:aspartic-type endopeptidase activity"/>
    <property type="evidence" value="ECO:0007669"/>
    <property type="project" value="UniProtKB-EC"/>
</dbReference>
<dbReference type="AlphaFoldDB" id="A0A7U6GF36"/>
<comment type="similarity">
    <text evidence="2">Belongs to the peptidase A24 family.</text>
</comment>
<dbReference type="EC" id="2.1.1.-" evidence="10"/>
<feature type="transmembrane region" description="Helical" evidence="7">
    <location>
        <begin position="132"/>
        <end position="151"/>
    </location>
</feature>
<dbReference type="KEGG" id="cex:CSE_10650"/>
<dbReference type="Proteomes" id="UP000004793">
    <property type="component" value="Chromosome"/>
</dbReference>
<feature type="transmembrane region" description="Helical" evidence="7">
    <location>
        <begin position="199"/>
        <end position="224"/>
    </location>
</feature>
<name>A0A7U6GF36_CALEA</name>
<dbReference type="InterPro" id="IPR050882">
    <property type="entry name" value="Prepilin_peptidase/N-MTase"/>
</dbReference>
<evidence type="ECO:0000313" key="11">
    <source>
        <dbReference type="Proteomes" id="UP000004793"/>
    </source>
</evidence>
<dbReference type="EMBL" id="AP012051">
    <property type="protein sequence ID" value="BAL81191.1"/>
    <property type="molecule type" value="Genomic_DNA"/>
</dbReference>
<sequence>MENIILLFDHLKVFFAVLFFVLGAIIGSFLNVVIYRLPRHESLVFPQSHCPICGHRLSTLDLIPIFSYVALRGKCRYCGAKIPPIYPIVESLTAILFSLTYLKFGLTLLSLKYLIFISVLIVVSFIDLFEGVVFDIVVIPAAIIGLIFGVFGNLKDTILGIIFYAIIFFLIITLSKLFYKEGGMGEGDLTTGTMIGAFLGFKFGIVAFILSFVIGAIAGILIMLISKKGGKTEIPFVPYMSIASVLAIFFGNYIFAFYLNLF</sequence>
<feature type="transmembrane region" description="Helical" evidence="7">
    <location>
        <begin position="236"/>
        <end position="259"/>
    </location>
</feature>
<dbReference type="GO" id="GO:0008168">
    <property type="term" value="F:methyltransferase activity"/>
    <property type="evidence" value="ECO:0007669"/>
    <property type="project" value="UniProtKB-KW"/>
</dbReference>
<dbReference type="GO" id="GO:0006465">
    <property type="term" value="P:signal peptide processing"/>
    <property type="evidence" value="ECO:0007669"/>
    <property type="project" value="TreeGrafter"/>
</dbReference>
<keyword evidence="10" id="KW-0489">Methyltransferase</keyword>
<proteinExistence type="inferred from homology"/>
<evidence type="ECO:0000256" key="6">
    <source>
        <dbReference type="ARBA" id="ARBA00023136"/>
    </source>
</evidence>
<dbReference type="OrthoDB" id="9789291at2"/>
<evidence type="ECO:0000313" key="10">
    <source>
        <dbReference type="EMBL" id="BAL81191.1"/>
    </source>
</evidence>
<evidence type="ECO:0000256" key="3">
    <source>
        <dbReference type="ARBA" id="ARBA00022475"/>
    </source>
</evidence>
<feature type="domain" description="Prepilin type IV endopeptidase peptidase" evidence="8">
    <location>
        <begin position="114"/>
        <end position="220"/>
    </location>
</feature>
<keyword evidence="10" id="KW-0378">Hydrolase</keyword>
<comment type="subcellular location">
    <subcellularLocation>
        <location evidence="1">Cell membrane</location>
        <topology evidence="1">Multi-pass membrane protein</topology>
    </subcellularLocation>
</comment>
<accession>A0A7U6GF36</accession>
<protein>
    <submittedName>
        <fullName evidence="10">Type 4 prepilin-like proteins leader peptide processing enzyme</fullName>
        <ecNumber evidence="10">2.1.1.-</ecNumber>
        <ecNumber evidence="10">3.4.23.43</ecNumber>
    </submittedName>
</protein>
<dbReference type="Pfam" id="PF01478">
    <property type="entry name" value="Peptidase_A24"/>
    <property type="match status" value="1"/>
</dbReference>